<comment type="caution">
    <text evidence="1">The sequence shown here is derived from an EMBL/GenBank/DDBJ whole genome shotgun (WGS) entry which is preliminary data.</text>
</comment>
<evidence type="ECO:0000313" key="2">
    <source>
        <dbReference type="Proteomes" id="UP000314294"/>
    </source>
</evidence>
<organism evidence="1 2">
    <name type="scientific">Liparis tanakae</name>
    <name type="common">Tanaka's snailfish</name>
    <dbReference type="NCBI Taxonomy" id="230148"/>
    <lineage>
        <taxon>Eukaryota</taxon>
        <taxon>Metazoa</taxon>
        <taxon>Chordata</taxon>
        <taxon>Craniata</taxon>
        <taxon>Vertebrata</taxon>
        <taxon>Euteleostomi</taxon>
        <taxon>Actinopterygii</taxon>
        <taxon>Neopterygii</taxon>
        <taxon>Teleostei</taxon>
        <taxon>Neoteleostei</taxon>
        <taxon>Acanthomorphata</taxon>
        <taxon>Eupercaria</taxon>
        <taxon>Perciformes</taxon>
        <taxon>Cottioidei</taxon>
        <taxon>Cottales</taxon>
        <taxon>Liparidae</taxon>
        <taxon>Liparis</taxon>
    </lineage>
</organism>
<dbReference type="AlphaFoldDB" id="A0A4Z2HMQ1"/>
<gene>
    <name evidence="1" type="ORF">EYF80_022679</name>
</gene>
<evidence type="ECO:0000313" key="1">
    <source>
        <dbReference type="EMBL" id="TNN67149.1"/>
    </source>
</evidence>
<keyword evidence="2" id="KW-1185">Reference proteome</keyword>
<protein>
    <submittedName>
        <fullName evidence="1">Uncharacterized protein</fullName>
    </submittedName>
</protein>
<accession>A0A4Z2HMQ1</accession>
<dbReference type="Proteomes" id="UP000314294">
    <property type="component" value="Unassembled WGS sequence"/>
</dbReference>
<reference evidence="1 2" key="1">
    <citation type="submission" date="2019-03" db="EMBL/GenBank/DDBJ databases">
        <title>First draft genome of Liparis tanakae, snailfish: a comprehensive survey of snailfish specific genes.</title>
        <authorList>
            <person name="Kim W."/>
            <person name="Song I."/>
            <person name="Jeong J.-H."/>
            <person name="Kim D."/>
            <person name="Kim S."/>
            <person name="Ryu S."/>
            <person name="Song J.Y."/>
            <person name="Lee S.K."/>
        </authorList>
    </citation>
    <scope>NUCLEOTIDE SEQUENCE [LARGE SCALE GENOMIC DNA]</scope>
    <source>
        <tissue evidence="1">Muscle</tissue>
    </source>
</reference>
<proteinExistence type="predicted"/>
<dbReference type="EMBL" id="SRLO01000209">
    <property type="protein sequence ID" value="TNN67149.1"/>
    <property type="molecule type" value="Genomic_DNA"/>
</dbReference>
<name>A0A4Z2HMQ1_9TELE</name>
<sequence length="63" mass="7413">MASEFSSYGAFTCNEKRERRHGSSNEVPMRQCGVREEELYTSRLHDLGLPRQTGCYRKIPRKY</sequence>